<sequence>MDRILVQLEDFDIGNEYAHLRMAANSDGAIVTFTGLVRELSQHGNLESMSLEHYPGMTEKALIEIAAQARERWQLGSITIIHRVGTLRPDEQIVFLGVSSTHRKSAYEASMFMMDILKTKAPFWKKESTAEGDYWVEAKQSDKQAALRWQ</sequence>
<comment type="subunit">
    <text evidence="7">Heterotetramer of 2 MoaD subunits and 2 MoaE subunits. Also stable as homodimer. The enzyme changes between these two forms during catalysis.</text>
</comment>
<name>A0AAW8R3B1_9ALTE</name>
<keyword evidence="5 13" id="KW-0808">Transferase</keyword>
<accession>A0AAW8R3B1</accession>
<dbReference type="RefSeq" id="WP_311360402.1">
    <property type="nucleotide sequence ID" value="NZ_JAVRIE010000001.1"/>
</dbReference>
<evidence type="ECO:0000256" key="1">
    <source>
        <dbReference type="ARBA" id="ARBA00005046"/>
    </source>
</evidence>
<evidence type="ECO:0000256" key="6">
    <source>
        <dbReference type="ARBA" id="ARBA00023150"/>
    </source>
</evidence>
<comment type="catalytic activity">
    <reaction evidence="12">
        <text>2 [molybdopterin-synthase sulfur-carrier protein]-C-terminal-Gly-aminoethanethioate + cyclic pyranopterin phosphate + H2O = molybdopterin + 2 [molybdopterin-synthase sulfur-carrier protein]-C-terminal Gly-Gly + 2 H(+)</text>
        <dbReference type="Rhea" id="RHEA:26333"/>
        <dbReference type="Rhea" id="RHEA-COMP:12202"/>
        <dbReference type="Rhea" id="RHEA-COMP:19907"/>
        <dbReference type="ChEBI" id="CHEBI:15377"/>
        <dbReference type="ChEBI" id="CHEBI:15378"/>
        <dbReference type="ChEBI" id="CHEBI:58698"/>
        <dbReference type="ChEBI" id="CHEBI:59648"/>
        <dbReference type="ChEBI" id="CHEBI:90778"/>
        <dbReference type="ChEBI" id="CHEBI:232372"/>
        <dbReference type="EC" id="2.8.1.12"/>
    </reaction>
</comment>
<dbReference type="SUPFAM" id="SSF54690">
    <property type="entry name" value="Molybdopterin synthase subunit MoaE"/>
    <property type="match status" value="1"/>
</dbReference>
<comment type="pathway">
    <text evidence="1">Cofactor biosynthesis; molybdopterin biosynthesis.</text>
</comment>
<evidence type="ECO:0000256" key="7">
    <source>
        <dbReference type="ARBA" id="ARBA00026066"/>
    </source>
</evidence>
<organism evidence="13 14">
    <name type="scientific">Brumicola blandensis</name>
    <dbReference type="NCBI Taxonomy" id="3075611"/>
    <lineage>
        <taxon>Bacteria</taxon>
        <taxon>Pseudomonadati</taxon>
        <taxon>Pseudomonadota</taxon>
        <taxon>Gammaproteobacteria</taxon>
        <taxon>Alteromonadales</taxon>
        <taxon>Alteromonadaceae</taxon>
        <taxon>Brumicola</taxon>
    </lineage>
</organism>
<gene>
    <name evidence="13" type="primary">moaE</name>
    <name evidence="13" type="ORF">RM544_03660</name>
</gene>
<evidence type="ECO:0000313" key="13">
    <source>
        <dbReference type="EMBL" id="MDT0581623.1"/>
    </source>
</evidence>
<dbReference type="NCBIfam" id="NF007959">
    <property type="entry name" value="PRK10678.1"/>
    <property type="match status" value="1"/>
</dbReference>
<dbReference type="EC" id="2.8.1.12" evidence="3"/>
<evidence type="ECO:0000313" key="14">
    <source>
        <dbReference type="Proteomes" id="UP001249020"/>
    </source>
</evidence>
<dbReference type="Proteomes" id="UP001249020">
    <property type="component" value="Unassembled WGS sequence"/>
</dbReference>
<dbReference type="InterPro" id="IPR036563">
    <property type="entry name" value="MoaE_sf"/>
</dbReference>
<dbReference type="CDD" id="cd00756">
    <property type="entry name" value="MoaE"/>
    <property type="match status" value="1"/>
</dbReference>
<evidence type="ECO:0000256" key="9">
    <source>
        <dbReference type="ARBA" id="ARBA00030407"/>
    </source>
</evidence>
<evidence type="ECO:0000256" key="12">
    <source>
        <dbReference type="ARBA" id="ARBA00049878"/>
    </source>
</evidence>
<proteinExistence type="inferred from homology"/>
<comment type="similarity">
    <text evidence="2">Belongs to the MoaE family.</text>
</comment>
<dbReference type="GO" id="GO:0006777">
    <property type="term" value="P:Mo-molybdopterin cofactor biosynthetic process"/>
    <property type="evidence" value="ECO:0007669"/>
    <property type="project" value="UniProtKB-KW"/>
</dbReference>
<dbReference type="FunFam" id="3.90.1170.40:FF:000001">
    <property type="entry name" value="Molybdopterin synthase catalytic subunit MoaE"/>
    <property type="match status" value="1"/>
</dbReference>
<evidence type="ECO:0000256" key="2">
    <source>
        <dbReference type="ARBA" id="ARBA00005426"/>
    </source>
</evidence>
<keyword evidence="14" id="KW-1185">Reference proteome</keyword>
<protein>
    <recommendedName>
        <fullName evidence="4">Molybdopterin synthase catalytic subunit</fullName>
        <ecNumber evidence="3">2.8.1.12</ecNumber>
    </recommendedName>
    <alternativeName>
        <fullName evidence="10">MPT synthase subunit 2</fullName>
    </alternativeName>
    <alternativeName>
        <fullName evidence="8">Molybdenum cofactor biosynthesis protein E</fullName>
    </alternativeName>
    <alternativeName>
        <fullName evidence="9">Molybdopterin-converting factor large subunit</fullName>
    </alternativeName>
    <alternativeName>
        <fullName evidence="11">Molybdopterin-converting factor subunit 2</fullName>
    </alternativeName>
</protein>
<dbReference type="Pfam" id="PF02391">
    <property type="entry name" value="MoaE"/>
    <property type="match status" value="1"/>
</dbReference>
<dbReference type="EMBL" id="JAVRIE010000001">
    <property type="protein sequence ID" value="MDT0581623.1"/>
    <property type="molecule type" value="Genomic_DNA"/>
</dbReference>
<evidence type="ECO:0000256" key="10">
    <source>
        <dbReference type="ARBA" id="ARBA00030781"/>
    </source>
</evidence>
<dbReference type="AlphaFoldDB" id="A0AAW8R3B1"/>
<dbReference type="Gene3D" id="3.90.1170.40">
    <property type="entry name" value="Molybdopterin biosynthesis MoaE subunit"/>
    <property type="match status" value="1"/>
</dbReference>
<evidence type="ECO:0000256" key="11">
    <source>
        <dbReference type="ARBA" id="ARBA00032474"/>
    </source>
</evidence>
<evidence type="ECO:0000256" key="3">
    <source>
        <dbReference type="ARBA" id="ARBA00011950"/>
    </source>
</evidence>
<evidence type="ECO:0000256" key="4">
    <source>
        <dbReference type="ARBA" id="ARBA00013858"/>
    </source>
</evidence>
<keyword evidence="6" id="KW-0501">Molybdenum cofactor biosynthesis</keyword>
<dbReference type="InterPro" id="IPR003448">
    <property type="entry name" value="Mopterin_biosynth_MoaE"/>
</dbReference>
<comment type="caution">
    <text evidence="13">The sequence shown here is derived from an EMBL/GenBank/DDBJ whole genome shotgun (WGS) entry which is preliminary data.</text>
</comment>
<evidence type="ECO:0000256" key="8">
    <source>
        <dbReference type="ARBA" id="ARBA00029745"/>
    </source>
</evidence>
<reference evidence="13 14" key="1">
    <citation type="submission" date="2023-09" db="EMBL/GenBank/DDBJ databases">
        <authorList>
            <person name="Rey-Velasco X."/>
        </authorList>
    </citation>
    <scope>NUCLEOTIDE SEQUENCE [LARGE SCALE GENOMIC DNA]</scope>
    <source>
        <strain evidence="13 14">W409</strain>
    </source>
</reference>
<evidence type="ECO:0000256" key="5">
    <source>
        <dbReference type="ARBA" id="ARBA00022679"/>
    </source>
</evidence>
<dbReference type="PANTHER" id="PTHR23404">
    <property type="entry name" value="MOLYBDOPTERIN SYNTHASE RELATED"/>
    <property type="match status" value="1"/>
</dbReference>
<dbReference type="GO" id="GO:0030366">
    <property type="term" value="F:molybdopterin synthase activity"/>
    <property type="evidence" value="ECO:0007669"/>
    <property type="project" value="UniProtKB-EC"/>
</dbReference>